<reference evidence="1 2" key="1">
    <citation type="submission" date="2016-10" db="EMBL/GenBank/DDBJ databases">
        <authorList>
            <person name="Varghese N."/>
            <person name="Submissions S."/>
        </authorList>
    </citation>
    <scope>NUCLEOTIDE SEQUENCE [LARGE SCALE GENOMIC DNA]</scope>
    <source>
        <strain evidence="1 2">DSM 18327</strain>
    </source>
</reference>
<sequence>MHLIEYAEKLCGSESLLAMGPAEQQSTPVPLT</sequence>
<accession>A0ABY0YEU0</accession>
<evidence type="ECO:0000313" key="1">
    <source>
        <dbReference type="EMBL" id="SED46494.1"/>
    </source>
</evidence>
<keyword evidence="2" id="KW-1185">Reference proteome</keyword>
<proteinExistence type="predicted"/>
<dbReference type="Proteomes" id="UP000199665">
    <property type="component" value="Unassembled WGS sequence"/>
</dbReference>
<gene>
    <name evidence="1" type="ORF">SAMN05216205_5309</name>
</gene>
<organism evidence="1 2">
    <name type="scientific">Pseudomonas mohnii</name>
    <dbReference type="NCBI Taxonomy" id="395600"/>
    <lineage>
        <taxon>Bacteria</taxon>
        <taxon>Pseudomonadati</taxon>
        <taxon>Pseudomonadota</taxon>
        <taxon>Gammaproteobacteria</taxon>
        <taxon>Pseudomonadales</taxon>
        <taxon>Pseudomonadaceae</taxon>
        <taxon>Pseudomonas</taxon>
    </lineage>
</organism>
<dbReference type="EMBL" id="FNRV01000001">
    <property type="protein sequence ID" value="SED46494.1"/>
    <property type="molecule type" value="Genomic_DNA"/>
</dbReference>
<protein>
    <submittedName>
        <fullName evidence="1">Uncharacterized protein</fullName>
    </submittedName>
</protein>
<evidence type="ECO:0000313" key="2">
    <source>
        <dbReference type="Proteomes" id="UP000199665"/>
    </source>
</evidence>
<name>A0ABY0YEU0_9PSED</name>
<comment type="caution">
    <text evidence="1">The sequence shown here is derived from an EMBL/GenBank/DDBJ whole genome shotgun (WGS) entry which is preliminary data.</text>
</comment>